<dbReference type="AlphaFoldDB" id="A0A0L0V1H7"/>
<dbReference type="EMBL" id="AJIL01000145">
    <property type="protein sequence ID" value="KNE93118.1"/>
    <property type="molecule type" value="Genomic_DNA"/>
</dbReference>
<evidence type="ECO:0000313" key="1">
    <source>
        <dbReference type="EMBL" id="KNE93118.1"/>
    </source>
</evidence>
<sequence length="132" mass="14617">MTQAHIAGLPIHIENQHLPVGYTHRPPSPHAQQLVLGLIREVLKHARLALRNYLLKNIVYTSFHKVNGPAPSLEVLYNVVNQGFFARTGVHIPPVNWSTLPLAGKFWFAYTILEAAVASGRLPKVMGVSGLR</sequence>
<protein>
    <submittedName>
        <fullName evidence="1">Uncharacterized protein</fullName>
    </submittedName>
</protein>
<gene>
    <name evidence="1" type="ORF">PSTG_13507</name>
</gene>
<name>A0A0L0V1H7_9BASI</name>
<keyword evidence="2" id="KW-1185">Reference proteome</keyword>
<proteinExistence type="predicted"/>
<evidence type="ECO:0000313" key="2">
    <source>
        <dbReference type="Proteomes" id="UP000054564"/>
    </source>
</evidence>
<accession>A0A0L0V1H7</accession>
<comment type="caution">
    <text evidence="1">The sequence shown here is derived from an EMBL/GenBank/DDBJ whole genome shotgun (WGS) entry which is preliminary data.</text>
</comment>
<dbReference type="Proteomes" id="UP000054564">
    <property type="component" value="Unassembled WGS sequence"/>
</dbReference>
<reference evidence="2" key="1">
    <citation type="submission" date="2014-03" db="EMBL/GenBank/DDBJ databases">
        <title>The Genome Sequence of Puccinia striiformis f. sp. tritici PST-78.</title>
        <authorList>
            <consortium name="The Broad Institute Genome Sequencing Platform"/>
            <person name="Cuomo C."/>
            <person name="Hulbert S."/>
            <person name="Chen X."/>
            <person name="Walker B."/>
            <person name="Young S.K."/>
            <person name="Zeng Q."/>
            <person name="Gargeya S."/>
            <person name="Fitzgerald M."/>
            <person name="Haas B."/>
            <person name="Abouelleil A."/>
            <person name="Alvarado L."/>
            <person name="Arachchi H.M."/>
            <person name="Berlin A.M."/>
            <person name="Chapman S.B."/>
            <person name="Goldberg J."/>
            <person name="Griggs A."/>
            <person name="Gujja S."/>
            <person name="Hansen M."/>
            <person name="Howarth C."/>
            <person name="Imamovic A."/>
            <person name="Larimer J."/>
            <person name="McCowan C."/>
            <person name="Montmayeur A."/>
            <person name="Murphy C."/>
            <person name="Neiman D."/>
            <person name="Pearson M."/>
            <person name="Priest M."/>
            <person name="Roberts A."/>
            <person name="Saif S."/>
            <person name="Shea T."/>
            <person name="Sisk P."/>
            <person name="Sykes S."/>
            <person name="Wortman J."/>
            <person name="Nusbaum C."/>
            <person name="Birren B."/>
        </authorList>
    </citation>
    <scope>NUCLEOTIDE SEQUENCE [LARGE SCALE GENOMIC DNA]</scope>
    <source>
        <strain evidence="2">race PST-78</strain>
    </source>
</reference>
<organism evidence="1 2">
    <name type="scientific">Puccinia striiformis f. sp. tritici PST-78</name>
    <dbReference type="NCBI Taxonomy" id="1165861"/>
    <lineage>
        <taxon>Eukaryota</taxon>
        <taxon>Fungi</taxon>
        <taxon>Dikarya</taxon>
        <taxon>Basidiomycota</taxon>
        <taxon>Pucciniomycotina</taxon>
        <taxon>Pucciniomycetes</taxon>
        <taxon>Pucciniales</taxon>
        <taxon>Pucciniaceae</taxon>
        <taxon>Puccinia</taxon>
    </lineage>
</organism>